<feature type="signal peptide" evidence="2">
    <location>
        <begin position="1"/>
        <end position="30"/>
    </location>
</feature>
<dbReference type="PROSITE" id="PS50222">
    <property type="entry name" value="EF_HAND_2"/>
    <property type="match status" value="1"/>
</dbReference>
<dbReference type="EMBL" id="SMFX01000001">
    <property type="protein sequence ID" value="TCK18234.1"/>
    <property type="molecule type" value="Genomic_DNA"/>
</dbReference>
<dbReference type="InterPro" id="IPR011992">
    <property type="entry name" value="EF-hand-dom_pair"/>
</dbReference>
<dbReference type="Pfam" id="PF13202">
    <property type="entry name" value="EF-hand_5"/>
    <property type="match status" value="2"/>
</dbReference>
<evidence type="ECO:0000313" key="5">
    <source>
        <dbReference type="Proteomes" id="UP000295707"/>
    </source>
</evidence>
<feature type="chain" id="PRO_5020565587" evidence="2">
    <location>
        <begin position="31"/>
        <end position="137"/>
    </location>
</feature>
<accession>A0A4R1H8S2</accession>
<feature type="compositionally biased region" description="Basic and acidic residues" evidence="1">
    <location>
        <begin position="72"/>
        <end position="84"/>
    </location>
</feature>
<comment type="caution">
    <text evidence="4">The sequence shown here is derived from an EMBL/GenBank/DDBJ whole genome shotgun (WGS) entry which is preliminary data.</text>
</comment>
<dbReference type="RefSeq" id="WP_132972055.1">
    <property type="nucleotide sequence ID" value="NZ_SMFX01000001.1"/>
</dbReference>
<dbReference type="AlphaFoldDB" id="A0A4R1H8S2"/>
<evidence type="ECO:0000256" key="2">
    <source>
        <dbReference type="SAM" id="SignalP"/>
    </source>
</evidence>
<evidence type="ECO:0000313" key="4">
    <source>
        <dbReference type="EMBL" id="TCK18234.1"/>
    </source>
</evidence>
<feature type="domain" description="EF-hand" evidence="3">
    <location>
        <begin position="71"/>
        <end position="97"/>
    </location>
</feature>
<organism evidence="4 5">
    <name type="scientific">Thiogranum longum</name>
    <dbReference type="NCBI Taxonomy" id="1537524"/>
    <lineage>
        <taxon>Bacteria</taxon>
        <taxon>Pseudomonadati</taxon>
        <taxon>Pseudomonadota</taxon>
        <taxon>Gammaproteobacteria</taxon>
        <taxon>Chromatiales</taxon>
        <taxon>Ectothiorhodospiraceae</taxon>
        <taxon>Thiogranum</taxon>
    </lineage>
</organism>
<gene>
    <name evidence="4" type="ORF">DFR30_1509</name>
</gene>
<dbReference type="SUPFAM" id="SSF47473">
    <property type="entry name" value="EF-hand"/>
    <property type="match status" value="1"/>
</dbReference>
<dbReference type="OrthoDB" id="5771710at2"/>
<feature type="region of interest" description="Disordered" evidence="1">
    <location>
        <begin position="59"/>
        <end position="84"/>
    </location>
</feature>
<reference evidence="4 5" key="1">
    <citation type="submission" date="2019-03" db="EMBL/GenBank/DDBJ databases">
        <title>Genomic Encyclopedia of Type Strains, Phase IV (KMG-IV): sequencing the most valuable type-strain genomes for metagenomic binning, comparative biology and taxonomic classification.</title>
        <authorList>
            <person name="Goeker M."/>
        </authorList>
    </citation>
    <scope>NUCLEOTIDE SEQUENCE [LARGE SCALE GENOMIC DNA]</scope>
    <source>
        <strain evidence="4 5">DSM 19610</strain>
    </source>
</reference>
<evidence type="ECO:0000256" key="1">
    <source>
        <dbReference type="SAM" id="MobiDB-lite"/>
    </source>
</evidence>
<dbReference type="InterPro" id="IPR002048">
    <property type="entry name" value="EF_hand_dom"/>
</dbReference>
<name>A0A4R1H8S2_9GAMM</name>
<sequence>MSRKAAINPLSVALGTVFTVSLANSTITSAAENPFSMQPVNSGYMVLAEGKCGEGKCGAGKGKGREGMCGMERMDTDGDGKVSKDEFMKGHEAKFEQIDQNSDGVIDKAEHDAHMKKMMGFMKEGKCGEGKCGGSKK</sequence>
<dbReference type="InterPro" id="IPR018247">
    <property type="entry name" value="EF_Hand_1_Ca_BS"/>
</dbReference>
<proteinExistence type="predicted"/>
<dbReference type="Proteomes" id="UP000295707">
    <property type="component" value="Unassembled WGS sequence"/>
</dbReference>
<evidence type="ECO:0000259" key="3">
    <source>
        <dbReference type="PROSITE" id="PS50222"/>
    </source>
</evidence>
<keyword evidence="2" id="KW-0732">Signal</keyword>
<dbReference type="GO" id="GO:0005509">
    <property type="term" value="F:calcium ion binding"/>
    <property type="evidence" value="ECO:0007669"/>
    <property type="project" value="InterPro"/>
</dbReference>
<dbReference type="Gene3D" id="1.10.238.10">
    <property type="entry name" value="EF-hand"/>
    <property type="match status" value="1"/>
</dbReference>
<dbReference type="PROSITE" id="PS00018">
    <property type="entry name" value="EF_HAND_1"/>
    <property type="match status" value="1"/>
</dbReference>
<keyword evidence="5" id="KW-1185">Reference proteome</keyword>
<protein>
    <submittedName>
        <fullName evidence="4">Putative low-complexity protein</fullName>
    </submittedName>
</protein>